<evidence type="ECO:0000313" key="2">
    <source>
        <dbReference type="EMBL" id="KAI7751262.1"/>
    </source>
</evidence>
<dbReference type="InterPro" id="IPR001245">
    <property type="entry name" value="Ser-Thr/Tyr_kinase_cat_dom"/>
</dbReference>
<dbReference type="GO" id="GO:0004714">
    <property type="term" value="F:transmembrane receptor protein tyrosine kinase activity"/>
    <property type="evidence" value="ECO:0007669"/>
    <property type="project" value="InterPro"/>
</dbReference>
<feature type="non-terminal residue" evidence="2">
    <location>
        <position position="544"/>
    </location>
</feature>
<dbReference type="PROSITE" id="PS50011">
    <property type="entry name" value="PROTEIN_KINASE_DOM"/>
    <property type="match status" value="2"/>
</dbReference>
<evidence type="ECO:0000259" key="1">
    <source>
        <dbReference type="PROSITE" id="PS50011"/>
    </source>
</evidence>
<reference evidence="2" key="1">
    <citation type="submission" date="2022-06" db="EMBL/GenBank/DDBJ databases">
        <title>Uncovering the hologenomic basis of an extraordinary plant invasion.</title>
        <authorList>
            <person name="Bieker V.C."/>
            <person name="Martin M.D."/>
            <person name="Gilbert T."/>
            <person name="Hodgins K."/>
            <person name="Battlay P."/>
            <person name="Petersen B."/>
            <person name="Wilson J."/>
        </authorList>
    </citation>
    <scope>NUCLEOTIDE SEQUENCE</scope>
    <source>
        <strain evidence="2">AA19_3_7</strain>
        <tissue evidence="2">Leaf</tissue>
    </source>
</reference>
<dbReference type="EMBL" id="JAMZMK010005939">
    <property type="protein sequence ID" value="KAI7751262.1"/>
    <property type="molecule type" value="Genomic_DNA"/>
</dbReference>
<name>A0AAD5D0R4_AMBAR</name>
<gene>
    <name evidence="2" type="ORF">M8C21_021461</name>
</gene>
<proteinExistence type="predicted"/>
<feature type="non-terminal residue" evidence="2">
    <location>
        <position position="1"/>
    </location>
</feature>
<dbReference type="Proteomes" id="UP001206925">
    <property type="component" value="Unassembled WGS sequence"/>
</dbReference>
<accession>A0AAD5D0R4</accession>
<dbReference type="Pfam" id="PF07714">
    <property type="entry name" value="PK_Tyr_Ser-Thr"/>
    <property type="match status" value="2"/>
</dbReference>
<dbReference type="InterPro" id="IPR045272">
    <property type="entry name" value="ANXUR1/2-like"/>
</dbReference>
<dbReference type="Gene3D" id="3.30.200.20">
    <property type="entry name" value="Phosphorylase Kinase, domain 1"/>
    <property type="match status" value="2"/>
</dbReference>
<dbReference type="GO" id="GO:0009506">
    <property type="term" value="C:plasmodesma"/>
    <property type="evidence" value="ECO:0007669"/>
    <property type="project" value="TreeGrafter"/>
</dbReference>
<dbReference type="AlphaFoldDB" id="A0AAD5D0R4"/>
<feature type="domain" description="Protein kinase" evidence="1">
    <location>
        <begin position="8"/>
        <end position="285"/>
    </location>
</feature>
<feature type="domain" description="Protein kinase" evidence="1">
    <location>
        <begin position="315"/>
        <end position="544"/>
    </location>
</feature>
<sequence>VREATNNFDEDNIISTGGFGPAYKGRLLRSGKWIRIAARTFRSVGELEFWTEVSVLSDLNHPNIVSLIGFCDEKGMKIIITPYAAKGSLGAFLHRRKLTWIRRLKICLGVARALSYLHFDEGHRDYGVIHCNINSDTILLDENWEPKLSGFEISIKQPVNRMDRVIPCEALGAEEYMDPENEKTNGVTYKSDIYSFGVVLFEILCGRLAFVEEEEAAKSFLAPWVRYEYKNGNRSNIFNLHVLNKTSVYGESVQKYLKIAIDCIEEERTRRPDMDKVVCELEKALEFQLPFENLGLNSKLLKIPLADIKLATEDFSERYNIGRTKYFTWYRVKLNHFNKEERNNSVIIRRIESWVDREEVFFREAKMLTSVEHRNIVKLLGFCLEDWEMILVMENTPNENGYLADYLQNINKKRILTWEKRLKICIDVSHALNYLHSEMEEQKKVKHYNISSESIALDENWEAKIVEFGSQHYVDTSWVEGPELEYNKLRKLDVYRFGMEEESGKHQDMHLNFDEFEKGLDPDMYLEDVNEFKEAEELKAKLKI</sequence>
<protein>
    <recommendedName>
        <fullName evidence="1">Protein kinase domain-containing protein</fullName>
    </recommendedName>
</protein>
<dbReference type="GO" id="GO:0005886">
    <property type="term" value="C:plasma membrane"/>
    <property type="evidence" value="ECO:0007669"/>
    <property type="project" value="TreeGrafter"/>
</dbReference>
<comment type="caution">
    <text evidence="2">The sequence shown here is derived from an EMBL/GenBank/DDBJ whole genome shotgun (WGS) entry which is preliminary data.</text>
</comment>
<dbReference type="PANTHER" id="PTHR27003:SF383">
    <property type="entry name" value="TYROSINE-PROTEIN KINASE, NON-RECEPTOR JAK_TYK2-RELATED"/>
    <property type="match status" value="1"/>
</dbReference>
<dbReference type="InterPro" id="IPR011009">
    <property type="entry name" value="Kinase-like_dom_sf"/>
</dbReference>
<evidence type="ECO:0000313" key="3">
    <source>
        <dbReference type="Proteomes" id="UP001206925"/>
    </source>
</evidence>
<dbReference type="PANTHER" id="PTHR27003">
    <property type="entry name" value="OS07G0166700 PROTEIN"/>
    <property type="match status" value="1"/>
</dbReference>
<dbReference type="GO" id="GO:0005524">
    <property type="term" value="F:ATP binding"/>
    <property type="evidence" value="ECO:0007669"/>
    <property type="project" value="InterPro"/>
</dbReference>
<dbReference type="Gene3D" id="1.10.510.10">
    <property type="entry name" value="Transferase(Phosphotransferase) domain 1"/>
    <property type="match status" value="2"/>
</dbReference>
<organism evidence="2 3">
    <name type="scientific">Ambrosia artemisiifolia</name>
    <name type="common">Common ragweed</name>
    <dbReference type="NCBI Taxonomy" id="4212"/>
    <lineage>
        <taxon>Eukaryota</taxon>
        <taxon>Viridiplantae</taxon>
        <taxon>Streptophyta</taxon>
        <taxon>Embryophyta</taxon>
        <taxon>Tracheophyta</taxon>
        <taxon>Spermatophyta</taxon>
        <taxon>Magnoliopsida</taxon>
        <taxon>eudicotyledons</taxon>
        <taxon>Gunneridae</taxon>
        <taxon>Pentapetalae</taxon>
        <taxon>asterids</taxon>
        <taxon>campanulids</taxon>
        <taxon>Asterales</taxon>
        <taxon>Asteraceae</taxon>
        <taxon>Asteroideae</taxon>
        <taxon>Heliantheae alliance</taxon>
        <taxon>Heliantheae</taxon>
        <taxon>Ambrosia</taxon>
    </lineage>
</organism>
<dbReference type="SUPFAM" id="SSF56112">
    <property type="entry name" value="Protein kinase-like (PK-like)"/>
    <property type="match status" value="2"/>
</dbReference>
<dbReference type="InterPro" id="IPR000719">
    <property type="entry name" value="Prot_kinase_dom"/>
</dbReference>
<keyword evidence="3" id="KW-1185">Reference proteome</keyword>